<dbReference type="InterPro" id="IPR043502">
    <property type="entry name" value="DNA/RNA_pol_sf"/>
</dbReference>
<dbReference type="PANTHER" id="PTHR47027">
    <property type="entry name" value="REVERSE TRANSCRIPTASE DOMAIN-CONTAINING PROTEIN"/>
    <property type="match status" value="1"/>
</dbReference>
<name>A0A1B6BW64_9HEMI</name>
<gene>
    <name evidence="2" type="ORF">g.32118</name>
</gene>
<dbReference type="Gene3D" id="3.30.70.270">
    <property type="match status" value="1"/>
</dbReference>
<accession>A0A1B6BW64</accession>
<feature type="domain" description="Reverse transcriptase" evidence="1">
    <location>
        <begin position="1"/>
        <end position="196"/>
    </location>
</feature>
<evidence type="ECO:0000313" key="2">
    <source>
        <dbReference type="EMBL" id="JAS05536.1"/>
    </source>
</evidence>
<dbReference type="AlphaFoldDB" id="A0A1B6BW64"/>
<dbReference type="InterPro" id="IPR043128">
    <property type="entry name" value="Rev_trsase/Diguanyl_cyclase"/>
</dbReference>
<dbReference type="InterPro" id="IPR000477">
    <property type="entry name" value="RT_dom"/>
</dbReference>
<dbReference type="EMBL" id="GEDC01031762">
    <property type="protein sequence ID" value="JAS05536.1"/>
    <property type="molecule type" value="Transcribed_RNA"/>
</dbReference>
<sequence length="249" mass="27317">MEHEGCYKHNFVVQSVIDDARRKGKRAVVTWLDISNAFGSLPHKFISQALTLLNLPRGLVEIVEEMYLGSSTRVRTGGGYTGPIPVSAGVKQGDPLSPILFNLAIEAVVRVAQKLAPSHGYSISTDHVFSILAYADDLCLIARGDEEMRGLLDAVGRVASWAGLKFKASKCASLDVDCRKKRMVPPTPFQVQGNVTIVLAEGEEYRHLGVPTGYKVWGSKVEKGPLAKLDREVKRLAKAWMFQPRRASA</sequence>
<dbReference type="PROSITE" id="PS50878">
    <property type="entry name" value="RT_POL"/>
    <property type="match status" value="1"/>
</dbReference>
<feature type="non-terminal residue" evidence="2">
    <location>
        <position position="249"/>
    </location>
</feature>
<organism evidence="2">
    <name type="scientific">Clastoptera arizonana</name>
    <name type="common">Arizona spittle bug</name>
    <dbReference type="NCBI Taxonomy" id="38151"/>
    <lineage>
        <taxon>Eukaryota</taxon>
        <taxon>Metazoa</taxon>
        <taxon>Ecdysozoa</taxon>
        <taxon>Arthropoda</taxon>
        <taxon>Hexapoda</taxon>
        <taxon>Insecta</taxon>
        <taxon>Pterygota</taxon>
        <taxon>Neoptera</taxon>
        <taxon>Paraneoptera</taxon>
        <taxon>Hemiptera</taxon>
        <taxon>Auchenorrhyncha</taxon>
        <taxon>Cercopoidea</taxon>
        <taxon>Clastopteridae</taxon>
        <taxon>Clastoptera</taxon>
    </lineage>
</organism>
<dbReference type="Pfam" id="PF00078">
    <property type="entry name" value="RVT_1"/>
    <property type="match status" value="1"/>
</dbReference>
<dbReference type="GO" id="GO:0071897">
    <property type="term" value="P:DNA biosynthetic process"/>
    <property type="evidence" value="ECO:0007669"/>
    <property type="project" value="UniProtKB-ARBA"/>
</dbReference>
<evidence type="ECO:0000259" key="1">
    <source>
        <dbReference type="PROSITE" id="PS50878"/>
    </source>
</evidence>
<reference evidence="2" key="1">
    <citation type="submission" date="2015-12" db="EMBL/GenBank/DDBJ databases">
        <title>De novo transcriptome assembly of four potential Pierce s Disease insect vectors from Arizona vineyards.</title>
        <authorList>
            <person name="Tassone E.E."/>
        </authorList>
    </citation>
    <scope>NUCLEOTIDE SEQUENCE</scope>
</reference>
<dbReference type="SUPFAM" id="SSF56672">
    <property type="entry name" value="DNA/RNA polymerases"/>
    <property type="match status" value="1"/>
</dbReference>
<dbReference type="CDD" id="cd01650">
    <property type="entry name" value="RT_nLTR_like"/>
    <property type="match status" value="1"/>
</dbReference>
<proteinExistence type="predicted"/>
<dbReference type="PANTHER" id="PTHR47027:SF20">
    <property type="entry name" value="REVERSE TRANSCRIPTASE-LIKE PROTEIN WITH RNA-DIRECTED DNA POLYMERASE DOMAIN"/>
    <property type="match status" value="1"/>
</dbReference>
<protein>
    <recommendedName>
        <fullName evidence="1">Reverse transcriptase domain-containing protein</fullName>
    </recommendedName>
</protein>